<reference evidence="3" key="1">
    <citation type="submission" date="2016-11" db="UniProtKB">
        <authorList>
            <consortium name="WormBaseParasite"/>
        </authorList>
    </citation>
    <scope>IDENTIFICATION</scope>
</reference>
<dbReference type="InterPro" id="IPR029058">
    <property type="entry name" value="AB_hydrolase_fold"/>
</dbReference>
<dbReference type="SUPFAM" id="SSF53474">
    <property type="entry name" value="alpha/beta-Hydrolases"/>
    <property type="match status" value="1"/>
</dbReference>
<accession>A0A1I8FFC5</accession>
<keyword evidence="2" id="KW-1185">Reference proteome</keyword>
<dbReference type="Pfam" id="PF07859">
    <property type="entry name" value="Abhydrolase_3"/>
    <property type="match status" value="1"/>
</dbReference>
<dbReference type="Proteomes" id="UP000095280">
    <property type="component" value="Unplaced"/>
</dbReference>
<evidence type="ECO:0000259" key="1">
    <source>
        <dbReference type="Pfam" id="PF07859"/>
    </source>
</evidence>
<evidence type="ECO:0000313" key="3">
    <source>
        <dbReference type="WBParaSite" id="maker-unitig_3169-snap-gene-0.2-mRNA-1"/>
    </source>
</evidence>
<proteinExistence type="predicted"/>
<dbReference type="AlphaFoldDB" id="A0A1I8FFC5"/>
<feature type="domain" description="Alpha/beta hydrolase fold-3" evidence="1">
    <location>
        <begin position="41"/>
        <end position="139"/>
    </location>
</feature>
<protein>
    <submittedName>
        <fullName evidence="3">Abhydrolase_3 domain-containing protein</fullName>
    </submittedName>
</protein>
<name>A0A1I8FFC5_9PLAT</name>
<evidence type="ECO:0000313" key="2">
    <source>
        <dbReference type="Proteomes" id="UP000095280"/>
    </source>
</evidence>
<dbReference type="Gene3D" id="3.40.50.1820">
    <property type="entry name" value="alpha/beta hydrolase"/>
    <property type="match status" value="1"/>
</dbReference>
<sequence length="252" mass="28071">MVERARVTVFCHQLPLVHRAAVSRGLRGQPGRHPGDIRLAADFNVDPQRIGLCGDSAGGQLAPRWPGVAPAPELGDDWRRPKLQLLIYPVMQAASLRTESYLTQQAEPFLKPWQMADFISIYLTGSRAASDWLLKHVTAAYQRATGLELQPSMLNEATRRSSQLTRIWPLGSPPPPLTTESPPVAGRRDLEKLDLPPASSWPASSTPLLDDALLYADRLERSEVRVQLTRFSTFHAARWIPKRWQGDSRSSG</sequence>
<dbReference type="InterPro" id="IPR013094">
    <property type="entry name" value="AB_hydrolase_3"/>
</dbReference>
<dbReference type="WBParaSite" id="maker-unitig_3169-snap-gene-0.2-mRNA-1">
    <property type="protein sequence ID" value="maker-unitig_3169-snap-gene-0.2-mRNA-1"/>
    <property type="gene ID" value="maker-unitig_3169-snap-gene-0.2"/>
</dbReference>
<organism evidence="2 3">
    <name type="scientific">Macrostomum lignano</name>
    <dbReference type="NCBI Taxonomy" id="282301"/>
    <lineage>
        <taxon>Eukaryota</taxon>
        <taxon>Metazoa</taxon>
        <taxon>Spiralia</taxon>
        <taxon>Lophotrochozoa</taxon>
        <taxon>Platyhelminthes</taxon>
        <taxon>Rhabditophora</taxon>
        <taxon>Macrostomorpha</taxon>
        <taxon>Macrostomida</taxon>
        <taxon>Macrostomidae</taxon>
        <taxon>Macrostomum</taxon>
    </lineage>
</organism>
<dbReference type="GO" id="GO:0016787">
    <property type="term" value="F:hydrolase activity"/>
    <property type="evidence" value="ECO:0007669"/>
    <property type="project" value="InterPro"/>
</dbReference>